<organism evidence="1">
    <name type="scientific">Collimonas fungivorans</name>
    <dbReference type="NCBI Taxonomy" id="158899"/>
    <lineage>
        <taxon>Bacteria</taxon>
        <taxon>Pseudomonadati</taxon>
        <taxon>Pseudomonadota</taxon>
        <taxon>Betaproteobacteria</taxon>
        <taxon>Burkholderiales</taxon>
        <taxon>Oxalobacteraceae</taxon>
        <taxon>Collimonas</taxon>
    </lineage>
</organism>
<accession>A0A127PCJ5</accession>
<name>A0A127PCJ5_9BURK</name>
<protein>
    <submittedName>
        <fullName evidence="1">Uncharacterized protein</fullName>
    </submittedName>
</protein>
<dbReference type="EMBL" id="CP013232">
    <property type="protein sequence ID" value="AMO95546.1"/>
    <property type="molecule type" value="Genomic_DNA"/>
</dbReference>
<evidence type="ECO:0000313" key="1">
    <source>
        <dbReference type="EMBL" id="AMO95546.1"/>
    </source>
</evidence>
<evidence type="ECO:0000313" key="2">
    <source>
        <dbReference type="Proteomes" id="UP000072421"/>
    </source>
</evidence>
<dbReference type="AlphaFoldDB" id="A0A127PCJ5"/>
<proteinExistence type="predicted"/>
<gene>
    <name evidence="1" type="ORF">CFter6_2880</name>
</gene>
<dbReference type="Proteomes" id="UP000072421">
    <property type="component" value="Chromosome"/>
</dbReference>
<reference evidence="1 2" key="1">
    <citation type="submission" date="2015-11" db="EMBL/GenBank/DDBJ databases">
        <title>Exploring the genomic traits of fungus-feeding bacterial genus Collimonas.</title>
        <authorList>
            <person name="Song C."/>
            <person name="Schmidt R."/>
            <person name="de Jager V."/>
            <person name="Krzyzanowska D."/>
            <person name="Jongedijk E."/>
            <person name="Cankar K."/>
            <person name="Beekwilder J."/>
            <person name="van Veen A."/>
            <person name="de Boer W."/>
            <person name="van Veen J.A."/>
            <person name="Garbeva P."/>
        </authorList>
    </citation>
    <scope>NUCLEOTIDE SEQUENCE [LARGE SCALE GENOMIC DNA]</scope>
    <source>
        <strain evidence="1 2">Ter6</strain>
    </source>
</reference>
<sequence>MHTHLGKKINMRSQIFLTGLQKYQSPKASKSNRYSLSYKIVDGL</sequence>